<dbReference type="GO" id="GO:0046872">
    <property type="term" value="F:metal ion binding"/>
    <property type="evidence" value="ECO:0007669"/>
    <property type="project" value="UniProtKB-KW"/>
</dbReference>
<dbReference type="Pfam" id="PF04227">
    <property type="entry name" value="Indigoidine_A"/>
    <property type="match status" value="1"/>
</dbReference>
<keyword evidence="1" id="KW-0479">Metal-binding</keyword>
<evidence type="ECO:0000313" key="3">
    <source>
        <dbReference type="EMBL" id="KAG7661223.1"/>
    </source>
</evidence>
<dbReference type="AlphaFoldDB" id="A0A8J5QI13"/>
<dbReference type="EMBL" id="JAGSYN010000223">
    <property type="protein sequence ID" value="KAG7661223.1"/>
    <property type="molecule type" value="Genomic_DNA"/>
</dbReference>
<dbReference type="InterPro" id="IPR007342">
    <property type="entry name" value="PsuG"/>
</dbReference>
<proteinExistence type="inferred from homology"/>
<evidence type="ECO:0000313" key="4">
    <source>
        <dbReference type="Proteomes" id="UP000694255"/>
    </source>
</evidence>
<dbReference type="Proteomes" id="UP000694255">
    <property type="component" value="Unassembled WGS sequence"/>
</dbReference>
<accession>A0A8J5QI13</accession>
<organism evidence="3 4">
    <name type="scientific">[Candida] subhashii</name>
    <dbReference type="NCBI Taxonomy" id="561895"/>
    <lineage>
        <taxon>Eukaryota</taxon>
        <taxon>Fungi</taxon>
        <taxon>Dikarya</taxon>
        <taxon>Ascomycota</taxon>
        <taxon>Saccharomycotina</taxon>
        <taxon>Pichiomycetes</taxon>
        <taxon>Debaryomycetaceae</taxon>
        <taxon>Spathaspora</taxon>
    </lineage>
</organism>
<dbReference type="Pfam" id="PF00294">
    <property type="entry name" value="PfkB"/>
    <property type="match status" value="1"/>
</dbReference>
<dbReference type="PANTHER" id="PTHR42909">
    <property type="entry name" value="ZGC:136858"/>
    <property type="match status" value="1"/>
</dbReference>
<evidence type="ECO:0000256" key="1">
    <source>
        <dbReference type="ARBA" id="ARBA00022723"/>
    </source>
</evidence>
<dbReference type="GO" id="GO:0005737">
    <property type="term" value="C:cytoplasm"/>
    <property type="evidence" value="ECO:0007669"/>
    <property type="project" value="TreeGrafter"/>
</dbReference>
<dbReference type="HAMAP" id="MF_01876">
    <property type="entry name" value="PsiMP_glycosidase"/>
    <property type="match status" value="1"/>
</dbReference>
<protein>
    <recommendedName>
        <fullName evidence="2">Carbohydrate kinase PfkB domain-containing protein</fullName>
    </recommendedName>
</protein>
<dbReference type="GO" id="GO:0004730">
    <property type="term" value="F:pseudouridylate synthase activity"/>
    <property type="evidence" value="ECO:0007669"/>
    <property type="project" value="InterPro"/>
</dbReference>
<comment type="caution">
    <text evidence="3">The sequence shown here is derived from an EMBL/GenBank/DDBJ whole genome shotgun (WGS) entry which is preliminary data.</text>
</comment>
<dbReference type="GO" id="GO:0016798">
    <property type="term" value="F:hydrolase activity, acting on glycosyl bonds"/>
    <property type="evidence" value="ECO:0007669"/>
    <property type="project" value="TreeGrafter"/>
</dbReference>
<sequence>MLSRTSIRRLSTLPITISHEIKQALSDCTPIVALESTIITHGLPYPQNIEMALEVEQTIRNNGAIPATCAFINGQPFIGLQESQLNELAEYAKSGLVNKVSRRDIGYVMANKQYGGTTIASTMILAEKAGIKVFATGGLGGVHKEGERTFDISADLTELGRTPVSVVCAGPKSILDIGLTMEYLETQGVFVGTYDETGSCKGGLLDIPGFYCRESGTPSPYLFHSFAEAASIIYNQNIVMGLKSGNVFCIPPPKESALDSKFISEIIENANIAARNQGIKGKQLTPFLLEQVAKETKGKSVTSNISLVKNNAKAASEIAKELAKLQNPHISTFVPLVTESKPLESKPSAPTQKCDLMVIGSIALDTVSKLNPGAKMNDSNIGTVQNSIGGVGYNLSLASQFALEKYPTISSKLISQVGDDIAGRFILDQLKRQTTDSSGVRITSKGNTAQYVCTHDDKGDLIVACADMSIIEQDFSQDIIQEVNSNDPKIVIFDCNLSPATVSKVLNRKLNSYIIIEPTSHVKAKRIGSFGLQVFPNNQVQMITPTIRELESIYESFRNNGQFEDLDNWFPVLDALNIDTIFREKLDKIRNPVIQSLLAQGIFQQCLHLIPYFQNILVKLGDKGVILISICTSIDDYKSIPTTSPYRPELIITSQGRQIDDTRRMGVSIEYFPIPEENKNLEIVNVTGAGDSFLGYLAASNIINRHDTKSNWLASDIIDIEQVWNKWECIYKAQLASGLSLRSNEAVSHKISQL</sequence>
<dbReference type="OrthoDB" id="198885at2759"/>
<dbReference type="RefSeq" id="XP_049261456.1">
    <property type="nucleotide sequence ID" value="XM_049409261.1"/>
</dbReference>
<dbReference type="InterPro" id="IPR011611">
    <property type="entry name" value="PfkB_dom"/>
</dbReference>
<name>A0A8J5QI13_9ASCO</name>
<dbReference type="PANTHER" id="PTHR42909:SF1">
    <property type="entry name" value="CARBOHYDRATE KINASE PFKB DOMAIN-CONTAINING PROTEIN"/>
    <property type="match status" value="1"/>
</dbReference>
<keyword evidence="4" id="KW-1185">Reference proteome</keyword>
<evidence type="ECO:0000259" key="2">
    <source>
        <dbReference type="Pfam" id="PF00294"/>
    </source>
</evidence>
<gene>
    <name evidence="3" type="ORF">J8A68_005219</name>
</gene>
<feature type="domain" description="Carbohydrate kinase PfkB" evidence="2">
    <location>
        <begin position="356"/>
        <end position="479"/>
    </location>
</feature>
<dbReference type="GeneID" id="73472019"/>
<reference evidence="3 4" key="1">
    <citation type="journal article" date="2021" name="DNA Res.">
        <title>Genome analysis of Candida subhashii reveals its hybrid nature and dual mitochondrial genome conformations.</title>
        <authorList>
            <person name="Mixao V."/>
            <person name="Hegedusova E."/>
            <person name="Saus E."/>
            <person name="Pryszcz L.P."/>
            <person name="Cillingova A."/>
            <person name="Nosek J."/>
            <person name="Gabaldon T."/>
        </authorList>
    </citation>
    <scope>NUCLEOTIDE SEQUENCE [LARGE SCALE GENOMIC DNA]</scope>
    <source>
        <strain evidence="3 4">CBS 10753</strain>
    </source>
</reference>